<dbReference type="AlphaFoldDB" id="A0A2H1FHQ0"/>
<name>A0A2H1FHQ0_9ARCH</name>
<gene>
    <name evidence="1" type="ORF">NCS_30140</name>
</gene>
<evidence type="ECO:0000313" key="2">
    <source>
        <dbReference type="Proteomes" id="UP000230607"/>
    </source>
</evidence>
<protein>
    <submittedName>
        <fullName evidence="1">Uncharacterized protein</fullName>
    </submittedName>
</protein>
<keyword evidence="2" id="KW-1185">Reference proteome</keyword>
<reference evidence="2" key="1">
    <citation type="submission" date="2017-03" db="EMBL/GenBank/DDBJ databases">
        <authorList>
            <person name="Herbold C."/>
        </authorList>
    </citation>
    <scope>NUCLEOTIDE SEQUENCE [LARGE SCALE GENOMIC DNA]</scope>
</reference>
<organism evidence="1 2">
    <name type="scientific">Candidatus Nitrosotalea okcheonensis</name>
    <dbReference type="NCBI Taxonomy" id="1903276"/>
    <lineage>
        <taxon>Archaea</taxon>
        <taxon>Nitrososphaerota</taxon>
        <taxon>Nitrososphaeria</taxon>
        <taxon>Nitrosotaleales</taxon>
        <taxon>Nitrosotaleaceae</taxon>
        <taxon>Nitrosotalea</taxon>
    </lineage>
</organism>
<accession>A0A2H1FHQ0</accession>
<dbReference type="EMBL" id="LT841358">
    <property type="protein sequence ID" value="SMH72300.1"/>
    <property type="molecule type" value="Genomic_DNA"/>
</dbReference>
<dbReference type="Proteomes" id="UP000230607">
    <property type="component" value="Chromosome 1"/>
</dbReference>
<sequence length="52" mass="6063">MLDQGKGMGDIDHVYDHEISKNETILLNDSSVIISGWIMRDMMVKWTKSFYL</sequence>
<evidence type="ECO:0000313" key="1">
    <source>
        <dbReference type="EMBL" id="SMH72300.1"/>
    </source>
</evidence>
<proteinExistence type="predicted"/>